<reference evidence="5" key="3">
    <citation type="submission" date="2015-02" db="UniProtKB">
        <authorList>
            <consortium name="EnsemblProtists"/>
        </authorList>
    </citation>
    <scope>IDENTIFICATION</scope>
    <source>
        <strain evidence="5">DAOM BR144</strain>
    </source>
</reference>
<feature type="region of interest" description="Disordered" evidence="3">
    <location>
        <begin position="161"/>
        <end position="180"/>
    </location>
</feature>
<feature type="compositionally biased region" description="Low complexity" evidence="3">
    <location>
        <begin position="167"/>
        <end position="180"/>
    </location>
</feature>
<dbReference type="PROSITE" id="PS50103">
    <property type="entry name" value="ZF_C3H1"/>
    <property type="match status" value="1"/>
</dbReference>
<reference evidence="6" key="1">
    <citation type="journal article" date="2010" name="Genome Biol.">
        <title>Genome sequence of the necrotrophic plant pathogen Pythium ultimum reveals original pathogenicity mechanisms and effector repertoire.</title>
        <authorList>
            <person name="Levesque C.A."/>
            <person name="Brouwer H."/>
            <person name="Cano L."/>
            <person name="Hamilton J.P."/>
            <person name="Holt C."/>
            <person name="Huitema E."/>
            <person name="Raffaele S."/>
            <person name="Robideau G.P."/>
            <person name="Thines M."/>
            <person name="Win J."/>
            <person name="Zerillo M.M."/>
            <person name="Beakes G.W."/>
            <person name="Boore J.L."/>
            <person name="Busam D."/>
            <person name="Dumas B."/>
            <person name="Ferriera S."/>
            <person name="Fuerstenberg S.I."/>
            <person name="Gachon C.M."/>
            <person name="Gaulin E."/>
            <person name="Govers F."/>
            <person name="Grenville-Briggs L."/>
            <person name="Horner N."/>
            <person name="Hostetler J."/>
            <person name="Jiang R.H."/>
            <person name="Johnson J."/>
            <person name="Krajaejun T."/>
            <person name="Lin H."/>
            <person name="Meijer H.J."/>
            <person name="Moore B."/>
            <person name="Morris P."/>
            <person name="Phuntmart V."/>
            <person name="Puiu D."/>
            <person name="Shetty J."/>
            <person name="Stajich J.E."/>
            <person name="Tripathy S."/>
            <person name="Wawra S."/>
            <person name="van West P."/>
            <person name="Whitty B.R."/>
            <person name="Coutinho P.M."/>
            <person name="Henrissat B."/>
            <person name="Martin F."/>
            <person name="Thomas P.D."/>
            <person name="Tyler B.M."/>
            <person name="De Vries R.P."/>
            <person name="Kamoun S."/>
            <person name="Yandell M."/>
            <person name="Tisserat N."/>
            <person name="Buell C.R."/>
        </authorList>
    </citation>
    <scope>NUCLEOTIDE SEQUENCE</scope>
    <source>
        <strain evidence="6">DAOM:BR144</strain>
    </source>
</reference>
<dbReference type="EMBL" id="GL376567">
    <property type="status" value="NOT_ANNOTATED_CDS"/>
    <property type="molecule type" value="Genomic_DNA"/>
</dbReference>
<feature type="coiled-coil region" evidence="2">
    <location>
        <begin position="239"/>
        <end position="318"/>
    </location>
</feature>
<reference evidence="6" key="2">
    <citation type="submission" date="2010-04" db="EMBL/GenBank/DDBJ databases">
        <authorList>
            <person name="Buell R."/>
            <person name="Hamilton J."/>
            <person name="Hostetler J."/>
        </authorList>
    </citation>
    <scope>NUCLEOTIDE SEQUENCE [LARGE SCALE GENOMIC DNA]</scope>
    <source>
        <strain evidence="6">DAOM:BR144</strain>
    </source>
</reference>
<dbReference type="Proteomes" id="UP000019132">
    <property type="component" value="Unassembled WGS sequence"/>
</dbReference>
<organism evidence="5 6">
    <name type="scientific">Globisporangium ultimum (strain ATCC 200006 / CBS 805.95 / DAOM BR144)</name>
    <name type="common">Pythium ultimum</name>
    <dbReference type="NCBI Taxonomy" id="431595"/>
    <lineage>
        <taxon>Eukaryota</taxon>
        <taxon>Sar</taxon>
        <taxon>Stramenopiles</taxon>
        <taxon>Oomycota</taxon>
        <taxon>Peronosporomycetes</taxon>
        <taxon>Pythiales</taxon>
        <taxon>Pythiaceae</taxon>
        <taxon>Globisporangium</taxon>
    </lineage>
</organism>
<evidence type="ECO:0000259" key="4">
    <source>
        <dbReference type="PROSITE" id="PS50103"/>
    </source>
</evidence>
<evidence type="ECO:0000256" key="1">
    <source>
        <dbReference type="PROSITE-ProRule" id="PRU00723"/>
    </source>
</evidence>
<keyword evidence="1" id="KW-0862">Zinc</keyword>
<feature type="domain" description="C3H1-type" evidence="4">
    <location>
        <begin position="180"/>
        <end position="211"/>
    </location>
</feature>
<dbReference type="STRING" id="431595.K3WGC1"/>
<dbReference type="AlphaFoldDB" id="K3WGC1"/>
<dbReference type="GO" id="GO:0008270">
    <property type="term" value="F:zinc ion binding"/>
    <property type="evidence" value="ECO:0007669"/>
    <property type="project" value="UniProtKB-KW"/>
</dbReference>
<name>K3WGC1_GLOUD</name>
<sequence>MLDAANAKNVFLIVHVRPDVTKLAERFKQRAVKVHLQSLPPMLVRTKLLLICLQERIGFSRDGIEELLQICDSKLLPCMEKLHVMFLAQHFISLPNVQKSLSPKRQTTNAPVVPPFQLMILAMNAPLRRCPKCTLIPPCSHISIGMLYDKVQRIRKLYPNQKATDTSSPSSPAVKAAPPSESPLVCPSFLQSGMCRNIQSLGRCRYLHPLDLHTIDTSAIVKRCGVHTLSLPCMHCANLKLLSQALRDEDAKCTQLETQVHALRKKFANVEIQNVLFVRDNAKTMKWGTQKREYDTKLAHIDAQLTRLRKEIDEVSTDLATSHATREQLERDVQCGKSRGTLAQQRRHQHEASSTTTSVITSS</sequence>
<feature type="compositionally biased region" description="Basic and acidic residues" evidence="3">
    <location>
        <begin position="324"/>
        <end position="334"/>
    </location>
</feature>
<accession>K3WGC1</accession>
<dbReference type="InterPro" id="IPR000571">
    <property type="entry name" value="Znf_CCCH"/>
</dbReference>
<keyword evidence="1" id="KW-0863">Zinc-finger</keyword>
<keyword evidence="6" id="KW-1185">Reference proteome</keyword>
<dbReference type="VEuPathDB" id="FungiDB:PYU1_G004002"/>
<feature type="compositionally biased region" description="Low complexity" evidence="3">
    <location>
        <begin position="353"/>
        <end position="363"/>
    </location>
</feature>
<evidence type="ECO:0000313" key="5">
    <source>
        <dbReference type="EnsemblProtists" id="PYU1_T004012"/>
    </source>
</evidence>
<keyword evidence="2" id="KW-0175">Coiled coil</keyword>
<feature type="zinc finger region" description="C3H1-type" evidence="1">
    <location>
        <begin position="180"/>
        <end position="211"/>
    </location>
</feature>
<dbReference type="eggNOG" id="ENOG502RY2V">
    <property type="taxonomic scope" value="Eukaryota"/>
</dbReference>
<evidence type="ECO:0000256" key="3">
    <source>
        <dbReference type="SAM" id="MobiDB-lite"/>
    </source>
</evidence>
<dbReference type="InParanoid" id="K3WGC1"/>
<keyword evidence="1" id="KW-0479">Metal-binding</keyword>
<evidence type="ECO:0000313" key="6">
    <source>
        <dbReference type="Proteomes" id="UP000019132"/>
    </source>
</evidence>
<dbReference type="HOGENOM" id="CLU_038757_0_0_1"/>
<proteinExistence type="predicted"/>
<protein>
    <recommendedName>
        <fullName evidence="4">C3H1-type domain-containing protein</fullName>
    </recommendedName>
</protein>
<evidence type="ECO:0000256" key="2">
    <source>
        <dbReference type="SAM" id="Coils"/>
    </source>
</evidence>
<dbReference type="EnsemblProtists" id="PYU1_T004012">
    <property type="protein sequence ID" value="PYU1_T004012"/>
    <property type="gene ID" value="PYU1_G004002"/>
</dbReference>
<feature type="region of interest" description="Disordered" evidence="3">
    <location>
        <begin position="319"/>
        <end position="363"/>
    </location>
</feature>